<name>A0ABW6BAQ8_9SPHI</name>
<evidence type="ECO:0000313" key="1">
    <source>
        <dbReference type="EMBL" id="MFD2966517.1"/>
    </source>
</evidence>
<reference evidence="2" key="1">
    <citation type="journal article" date="2019" name="Int. J. Syst. Evol. Microbiol.">
        <title>The Global Catalogue of Microorganisms (GCM) 10K type strain sequencing project: providing services to taxonomists for standard genome sequencing and annotation.</title>
        <authorList>
            <consortium name="The Broad Institute Genomics Platform"/>
            <consortium name="The Broad Institute Genome Sequencing Center for Infectious Disease"/>
            <person name="Wu L."/>
            <person name="Ma J."/>
        </authorList>
    </citation>
    <scope>NUCLEOTIDE SEQUENCE [LARGE SCALE GENOMIC DNA]</scope>
    <source>
        <strain evidence="2">KCTC 22814</strain>
    </source>
</reference>
<dbReference type="InterPro" id="IPR036895">
    <property type="entry name" value="Uracil-DNA_glycosylase-like_sf"/>
</dbReference>
<evidence type="ECO:0000313" key="2">
    <source>
        <dbReference type="Proteomes" id="UP001597525"/>
    </source>
</evidence>
<organism evidence="1 2">
    <name type="scientific">Sphingobacterium bambusae</name>
    <dbReference type="NCBI Taxonomy" id="662858"/>
    <lineage>
        <taxon>Bacteria</taxon>
        <taxon>Pseudomonadati</taxon>
        <taxon>Bacteroidota</taxon>
        <taxon>Sphingobacteriia</taxon>
        <taxon>Sphingobacteriales</taxon>
        <taxon>Sphingobacteriaceae</taxon>
        <taxon>Sphingobacterium</taxon>
    </lineage>
</organism>
<dbReference type="EMBL" id="JBHUPB010000003">
    <property type="protein sequence ID" value="MFD2966517.1"/>
    <property type="molecule type" value="Genomic_DNA"/>
</dbReference>
<sequence length="229" mass="25916">MSSKDTHNAQSYLSNAGITITEHLYVDQYPIHHTDETLILGTIHPHEDDFFMMPFFYGNKNSIWNLMRDAFPQELSASYTLDDVLLFLHSRNIAVSDTILSCVRLDDGASDDKLVPLALNMALIEQIRQSDIQQIFCTSGFGKNSAFRLFYEGILGLKLTAQIRQAKQVVLPESIFGRPVRVDLLPSPSGAANIALARSAAFKKSRYYGQQERPVYRYKVSLYQKLFAV</sequence>
<dbReference type="Proteomes" id="UP001597525">
    <property type="component" value="Unassembled WGS sequence"/>
</dbReference>
<dbReference type="RefSeq" id="WP_320184301.1">
    <property type="nucleotide sequence ID" value="NZ_CP138332.1"/>
</dbReference>
<accession>A0ABW6BAQ8</accession>
<gene>
    <name evidence="1" type="ORF">ACFS7Y_03920</name>
</gene>
<proteinExistence type="predicted"/>
<dbReference type="SUPFAM" id="SSF52141">
    <property type="entry name" value="Uracil-DNA glycosylase-like"/>
    <property type="match status" value="1"/>
</dbReference>
<comment type="caution">
    <text evidence="1">The sequence shown here is derived from an EMBL/GenBank/DDBJ whole genome shotgun (WGS) entry which is preliminary data.</text>
</comment>
<protein>
    <submittedName>
        <fullName evidence="1">Uncharacterized protein</fullName>
    </submittedName>
</protein>
<keyword evidence="2" id="KW-1185">Reference proteome</keyword>
<dbReference type="Gene3D" id="3.40.470.10">
    <property type="entry name" value="Uracil-DNA glycosylase-like domain"/>
    <property type="match status" value="1"/>
</dbReference>